<feature type="compositionally biased region" description="Polar residues" evidence="1">
    <location>
        <begin position="308"/>
        <end position="327"/>
    </location>
</feature>
<gene>
    <name evidence="2" type="ORF">BJ508DRAFT_168382</name>
</gene>
<name>A0A3N4II73_ASCIM</name>
<reference evidence="2 3" key="1">
    <citation type="journal article" date="2018" name="Nat. Ecol. Evol.">
        <title>Pezizomycetes genomes reveal the molecular basis of ectomycorrhizal truffle lifestyle.</title>
        <authorList>
            <person name="Murat C."/>
            <person name="Payen T."/>
            <person name="Noel B."/>
            <person name="Kuo A."/>
            <person name="Morin E."/>
            <person name="Chen J."/>
            <person name="Kohler A."/>
            <person name="Krizsan K."/>
            <person name="Balestrini R."/>
            <person name="Da Silva C."/>
            <person name="Montanini B."/>
            <person name="Hainaut M."/>
            <person name="Levati E."/>
            <person name="Barry K.W."/>
            <person name="Belfiori B."/>
            <person name="Cichocki N."/>
            <person name="Clum A."/>
            <person name="Dockter R.B."/>
            <person name="Fauchery L."/>
            <person name="Guy J."/>
            <person name="Iotti M."/>
            <person name="Le Tacon F."/>
            <person name="Lindquist E.A."/>
            <person name="Lipzen A."/>
            <person name="Malagnac F."/>
            <person name="Mello A."/>
            <person name="Molinier V."/>
            <person name="Miyauchi S."/>
            <person name="Poulain J."/>
            <person name="Riccioni C."/>
            <person name="Rubini A."/>
            <person name="Sitrit Y."/>
            <person name="Splivallo R."/>
            <person name="Traeger S."/>
            <person name="Wang M."/>
            <person name="Zifcakova L."/>
            <person name="Wipf D."/>
            <person name="Zambonelli A."/>
            <person name="Paolocci F."/>
            <person name="Nowrousian M."/>
            <person name="Ottonello S."/>
            <person name="Baldrian P."/>
            <person name="Spatafora J.W."/>
            <person name="Henrissat B."/>
            <person name="Nagy L.G."/>
            <person name="Aury J.M."/>
            <person name="Wincker P."/>
            <person name="Grigoriev I.V."/>
            <person name="Bonfante P."/>
            <person name="Martin F.M."/>
        </authorList>
    </citation>
    <scope>NUCLEOTIDE SEQUENCE [LARGE SCALE GENOMIC DNA]</scope>
    <source>
        <strain evidence="2 3">RN42</strain>
    </source>
</reference>
<protein>
    <recommendedName>
        <fullName evidence="4">F-box domain-containing protein</fullName>
    </recommendedName>
</protein>
<feature type="compositionally biased region" description="Acidic residues" evidence="1">
    <location>
        <begin position="328"/>
        <end position="341"/>
    </location>
</feature>
<organism evidence="2 3">
    <name type="scientific">Ascobolus immersus RN42</name>
    <dbReference type="NCBI Taxonomy" id="1160509"/>
    <lineage>
        <taxon>Eukaryota</taxon>
        <taxon>Fungi</taxon>
        <taxon>Dikarya</taxon>
        <taxon>Ascomycota</taxon>
        <taxon>Pezizomycotina</taxon>
        <taxon>Pezizomycetes</taxon>
        <taxon>Pezizales</taxon>
        <taxon>Ascobolaceae</taxon>
        <taxon>Ascobolus</taxon>
    </lineage>
</organism>
<dbReference type="EMBL" id="ML119652">
    <property type="protein sequence ID" value="RPA85843.1"/>
    <property type="molecule type" value="Genomic_DNA"/>
</dbReference>
<accession>A0A3N4II73</accession>
<evidence type="ECO:0008006" key="4">
    <source>
        <dbReference type="Google" id="ProtNLM"/>
    </source>
</evidence>
<dbReference type="Proteomes" id="UP000275078">
    <property type="component" value="Unassembled WGS sequence"/>
</dbReference>
<keyword evidence="3" id="KW-1185">Reference proteome</keyword>
<sequence length="341" mass="37809">MVSFHDLPHELLLEIAYHLPWGDFHAFRTTGTTNYRLLTSDALKKYYAMNQDQMAMSMSLGNVLSYAPDDGFMQATRTLMRLGNISIRIPDKLNEDDLLPNDLTGFIRLRHLYHVCERLGDTATKFNTDDWLEILEPTKLQTELVDGVIMAALTELPQTSLSLLAAHIAHLTIRNHLAQEFFLVGAVDNLNDIMDVHALKHEFEDYARLRRVGPAEPGADLGTEEFARSGLWAATSNLVGLRLIATISEAATTSGVTLASMKNTFEELNGVWNMSKDMFLLTNGFEVERPDVAESSDDEFEPGENAVNAASSQSEVEGTAGEATNNDEFSEVSDTQTDDSS</sequence>
<evidence type="ECO:0000313" key="2">
    <source>
        <dbReference type="EMBL" id="RPA85843.1"/>
    </source>
</evidence>
<feature type="region of interest" description="Disordered" evidence="1">
    <location>
        <begin position="292"/>
        <end position="341"/>
    </location>
</feature>
<dbReference type="AlphaFoldDB" id="A0A3N4II73"/>
<evidence type="ECO:0000313" key="3">
    <source>
        <dbReference type="Proteomes" id="UP000275078"/>
    </source>
</evidence>
<proteinExistence type="predicted"/>
<evidence type="ECO:0000256" key="1">
    <source>
        <dbReference type="SAM" id="MobiDB-lite"/>
    </source>
</evidence>